<dbReference type="AlphaFoldDB" id="A0A557SXN9"/>
<dbReference type="EMBL" id="VOAH01000003">
    <property type="protein sequence ID" value="TVP41377.1"/>
    <property type="molecule type" value="Genomic_DNA"/>
</dbReference>
<dbReference type="Proteomes" id="UP000315289">
    <property type="component" value="Unassembled WGS sequence"/>
</dbReference>
<protein>
    <submittedName>
        <fullName evidence="1">Uncharacterized protein</fullName>
    </submittedName>
</protein>
<comment type="caution">
    <text evidence="1">The sequence shown here is derived from an EMBL/GenBank/DDBJ whole genome shotgun (WGS) entry which is preliminary data.</text>
</comment>
<proteinExistence type="predicted"/>
<accession>A0A557SXN9</accession>
<sequence>MFNYWYISYTNNYYNHIYDTGELRLDFEINRHRGHVLDEDISYKIP</sequence>
<name>A0A557SXN9_9ARCH</name>
<organism evidence="1 2">
    <name type="scientific">Candidatus Nitrosocosmicus arcticus</name>
    <dbReference type="NCBI Taxonomy" id="2035267"/>
    <lineage>
        <taxon>Archaea</taxon>
        <taxon>Nitrososphaerota</taxon>
        <taxon>Nitrososphaeria</taxon>
        <taxon>Nitrososphaerales</taxon>
        <taxon>Nitrososphaeraceae</taxon>
        <taxon>Candidatus Nitrosocosmicus</taxon>
    </lineage>
</organism>
<gene>
    <name evidence="1" type="ORF">NARC_30091</name>
</gene>
<keyword evidence="2" id="KW-1185">Reference proteome</keyword>
<evidence type="ECO:0000313" key="1">
    <source>
        <dbReference type="EMBL" id="TVP41377.1"/>
    </source>
</evidence>
<reference evidence="1 2" key="1">
    <citation type="journal article" date="2019" name="Front. Microbiol.">
        <title>Ammonia Oxidation by the Arctic Terrestrial Thaumarchaeote Candidatus Nitrosocosmicus arcticus Is Stimulated by Increasing Temperatures.</title>
        <authorList>
            <person name="Alves R.J.E."/>
            <person name="Kerou M."/>
            <person name="Zappe A."/>
            <person name="Bittner R."/>
            <person name="Abby S.S."/>
            <person name="Schmidt H.A."/>
            <person name="Pfeifer K."/>
            <person name="Schleper C."/>
        </authorList>
    </citation>
    <scope>NUCLEOTIDE SEQUENCE [LARGE SCALE GENOMIC DNA]</scope>
    <source>
        <strain evidence="1 2">Kfb</strain>
    </source>
</reference>
<evidence type="ECO:0000313" key="2">
    <source>
        <dbReference type="Proteomes" id="UP000315289"/>
    </source>
</evidence>